<name>A0ABN2IMS5_9ACTN</name>
<accession>A0ABN2IMS5</accession>
<keyword evidence="3" id="KW-1185">Reference proteome</keyword>
<dbReference type="InterPro" id="IPR025164">
    <property type="entry name" value="Toastrack_DUF4097"/>
</dbReference>
<proteinExistence type="predicted"/>
<evidence type="ECO:0000313" key="2">
    <source>
        <dbReference type="EMBL" id="GAA1707778.1"/>
    </source>
</evidence>
<feature type="domain" description="DUF4097" evidence="1">
    <location>
        <begin position="14"/>
        <end position="259"/>
    </location>
</feature>
<dbReference type="RefSeq" id="WP_163572565.1">
    <property type="nucleotide sequence ID" value="NZ_BAAANY010000032.1"/>
</dbReference>
<organism evidence="2 3">
    <name type="scientific">Fodinicola feengrottensis</name>
    <dbReference type="NCBI Taxonomy" id="435914"/>
    <lineage>
        <taxon>Bacteria</taxon>
        <taxon>Bacillati</taxon>
        <taxon>Actinomycetota</taxon>
        <taxon>Actinomycetes</taxon>
        <taxon>Mycobacteriales</taxon>
        <taxon>Fodinicola</taxon>
    </lineage>
</organism>
<protein>
    <submittedName>
        <fullName evidence="2">DUF4097 family beta strand repeat-containing protein</fullName>
    </submittedName>
</protein>
<evidence type="ECO:0000259" key="1">
    <source>
        <dbReference type="Pfam" id="PF13349"/>
    </source>
</evidence>
<dbReference type="PANTHER" id="PTHR34094:SF1">
    <property type="entry name" value="PROTEIN FAM185A"/>
    <property type="match status" value="1"/>
</dbReference>
<dbReference type="EMBL" id="BAAANY010000032">
    <property type="protein sequence ID" value="GAA1707778.1"/>
    <property type="molecule type" value="Genomic_DNA"/>
</dbReference>
<dbReference type="Proteomes" id="UP001500618">
    <property type="component" value="Unassembled WGS sequence"/>
</dbReference>
<evidence type="ECO:0000313" key="3">
    <source>
        <dbReference type="Proteomes" id="UP001500618"/>
    </source>
</evidence>
<comment type="caution">
    <text evidence="2">The sequence shown here is derived from an EMBL/GenBank/DDBJ whole genome shotgun (WGS) entry which is preliminary data.</text>
</comment>
<dbReference type="PANTHER" id="PTHR34094">
    <property type="match status" value="1"/>
</dbReference>
<dbReference type="Gene3D" id="2.160.20.120">
    <property type="match status" value="1"/>
</dbReference>
<gene>
    <name evidence="2" type="ORF">GCM10009765_66630</name>
</gene>
<dbReference type="Pfam" id="PF13349">
    <property type="entry name" value="DUF4097"/>
    <property type="match status" value="1"/>
</dbReference>
<reference evidence="2 3" key="1">
    <citation type="journal article" date="2019" name="Int. J. Syst. Evol. Microbiol.">
        <title>The Global Catalogue of Microorganisms (GCM) 10K type strain sequencing project: providing services to taxonomists for standard genome sequencing and annotation.</title>
        <authorList>
            <consortium name="The Broad Institute Genomics Platform"/>
            <consortium name="The Broad Institute Genome Sequencing Center for Infectious Disease"/>
            <person name="Wu L."/>
            <person name="Ma J."/>
        </authorList>
    </citation>
    <scope>NUCLEOTIDE SEQUENCE [LARGE SCALE GENOMIC DNA]</scope>
    <source>
        <strain evidence="2 3">JCM 14718</strain>
    </source>
</reference>
<sequence length="262" mass="27617">MPIFQTPEPILAVIEIVEGDVRIAASDRTDTVVEVRPHDESKEADVRTATQTRVEYADGRLLVKTPNSRGLLFTAKGGAVDVTLSLPTGSTLEAKTAAGLHSQGRLGETKLTSATGDIWLDQVGKLRLNTADGEIRVRTIDGSGSINTADGDIIVGDVTGDVRLHTADGSITVDSALADVTARTANGSIRIGEVVRGTVTVTTAAGELEVGVREGTAVWLDANSWSGDLINSMDEADGPQESDETVKVRARTYSGDIIIHRS</sequence>